<feature type="transmembrane region" description="Helical" evidence="1">
    <location>
        <begin position="211"/>
        <end position="232"/>
    </location>
</feature>
<proteinExistence type="predicted"/>
<feature type="transmembrane region" description="Helical" evidence="1">
    <location>
        <begin position="152"/>
        <end position="172"/>
    </location>
</feature>
<evidence type="ECO:0000313" key="3">
    <source>
        <dbReference type="Proteomes" id="UP001218188"/>
    </source>
</evidence>
<dbReference type="AlphaFoldDB" id="A0AAD6RXY0"/>
<gene>
    <name evidence="2" type="ORF">C8F04DRAFT_1336779</name>
</gene>
<evidence type="ECO:0000256" key="1">
    <source>
        <dbReference type="SAM" id="Phobius"/>
    </source>
</evidence>
<feature type="transmembrane region" description="Helical" evidence="1">
    <location>
        <begin position="84"/>
        <end position="109"/>
    </location>
</feature>
<reference evidence="2" key="1">
    <citation type="submission" date="2023-03" db="EMBL/GenBank/DDBJ databases">
        <title>Massive genome expansion in bonnet fungi (Mycena s.s.) driven by repeated elements and novel gene families across ecological guilds.</title>
        <authorList>
            <consortium name="Lawrence Berkeley National Laboratory"/>
            <person name="Harder C.B."/>
            <person name="Miyauchi S."/>
            <person name="Viragh M."/>
            <person name="Kuo A."/>
            <person name="Thoen E."/>
            <person name="Andreopoulos B."/>
            <person name="Lu D."/>
            <person name="Skrede I."/>
            <person name="Drula E."/>
            <person name="Henrissat B."/>
            <person name="Morin E."/>
            <person name="Kohler A."/>
            <person name="Barry K."/>
            <person name="LaButti K."/>
            <person name="Morin E."/>
            <person name="Salamov A."/>
            <person name="Lipzen A."/>
            <person name="Mereny Z."/>
            <person name="Hegedus B."/>
            <person name="Baldrian P."/>
            <person name="Stursova M."/>
            <person name="Weitz H."/>
            <person name="Taylor A."/>
            <person name="Grigoriev I.V."/>
            <person name="Nagy L.G."/>
            <person name="Martin F."/>
            <person name="Kauserud H."/>
        </authorList>
    </citation>
    <scope>NUCLEOTIDE SEQUENCE</scope>
    <source>
        <strain evidence="2">CBHHK200</strain>
    </source>
</reference>
<organism evidence="2 3">
    <name type="scientific">Mycena alexandri</name>
    <dbReference type="NCBI Taxonomy" id="1745969"/>
    <lineage>
        <taxon>Eukaryota</taxon>
        <taxon>Fungi</taxon>
        <taxon>Dikarya</taxon>
        <taxon>Basidiomycota</taxon>
        <taxon>Agaricomycotina</taxon>
        <taxon>Agaricomycetes</taxon>
        <taxon>Agaricomycetidae</taxon>
        <taxon>Agaricales</taxon>
        <taxon>Marasmiineae</taxon>
        <taxon>Mycenaceae</taxon>
        <taxon>Mycena</taxon>
    </lineage>
</organism>
<name>A0AAD6RXY0_9AGAR</name>
<sequence length="279" mass="31047">MTFATRTLTIVDEPTKCFLSNRTTSFPYVAAMVHAAIVTTSLYYILHKGILSPTLRPHLLRTTGGPPGRNPGSLYTSVSALEKAWLNLATNASVFIPLPTAAVVIPFLASSWLRGFIWMAHYTGHRAGFLPSFSQIQQALTWIQGPLYPVDYAMLLGPTFVHLGLLFLLAVYRLPFRIIKNDIGAIWGCISDPRKFDIRALRATGCTLKRLLAGGFILASLCFATQLCLLTADIRRLLSFAFSCSESRRMLWGLAGYQLKRYGAWKSIQIYSIPNRPDL</sequence>
<comment type="caution">
    <text evidence="2">The sequence shown here is derived from an EMBL/GenBank/DDBJ whole genome shotgun (WGS) entry which is preliminary data.</text>
</comment>
<keyword evidence="1" id="KW-0812">Transmembrane</keyword>
<dbReference type="Proteomes" id="UP001218188">
    <property type="component" value="Unassembled WGS sequence"/>
</dbReference>
<protein>
    <submittedName>
        <fullName evidence="2">Uncharacterized protein</fullName>
    </submittedName>
</protein>
<keyword evidence="1" id="KW-0472">Membrane</keyword>
<evidence type="ECO:0000313" key="2">
    <source>
        <dbReference type="EMBL" id="KAJ7017398.1"/>
    </source>
</evidence>
<feature type="transmembrane region" description="Helical" evidence="1">
    <location>
        <begin position="26"/>
        <end position="46"/>
    </location>
</feature>
<keyword evidence="3" id="KW-1185">Reference proteome</keyword>
<dbReference type="EMBL" id="JARJCM010000412">
    <property type="protein sequence ID" value="KAJ7017398.1"/>
    <property type="molecule type" value="Genomic_DNA"/>
</dbReference>
<accession>A0AAD6RXY0</accession>
<keyword evidence="1" id="KW-1133">Transmembrane helix</keyword>